<dbReference type="Proteomes" id="UP001148629">
    <property type="component" value="Unassembled WGS sequence"/>
</dbReference>
<evidence type="ECO:0000313" key="2">
    <source>
        <dbReference type="Proteomes" id="UP001148629"/>
    </source>
</evidence>
<dbReference type="EMBL" id="JANRMS010000973">
    <property type="protein sequence ID" value="KAJ3532315.1"/>
    <property type="molecule type" value="Genomic_DNA"/>
</dbReference>
<organism evidence="1 2">
    <name type="scientific">Fusarium decemcellulare</name>
    <dbReference type="NCBI Taxonomy" id="57161"/>
    <lineage>
        <taxon>Eukaryota</taxon>
        <taxon>Fungi</taxon>
        <taxon>Dikarya</taxon>
        <taxon>Ascomycota</taxon>
        <taxon>Pezizomycotina</taxon>
        <taxon>Sordariomycetes</taxon>
        <taxon>Hypocreomycetidae</taxon>
        <taxon>Hypocreales</taxon>
        <taxon>Nectriaceae</taxon>
        <taxon>Fusarium</taxon>
        <taxon>Fusarium decemcellulare species complex</taxon>
    </lineage>
</organism>
<protein>
    <submittedName>
        <fullName evidence="1">Uncharacterized protein</fullName>
    </submittedName>
</protein>
<accession>A0ACC1S5A6</accession>
<proteinExistence type="predicted"/>
<evidence type="ECO:0000313" key="1">
    <source>
        <dbReference type="EMBL" id="KAJ3532315.1"/>
    </source>
</evidence>
<reference evidence="1" key="1">
    <citation type="submission" date="2022-08" db="EMBL/GenBank/DDBJ databases">
        <title>Genome Sequence of Fusarium decemcellulare.</title>
        <authorList>
            <person name="Buettner E."/>
        </authorList>
    </citation>
    <scope>NUCLEOTIDE SEQUENCE</scope>
    <source>
        <strain evidence="1">Babe19</strain>
    </source>
</reference>
<keyword evidence="2" id="KW-1185">Reference proteome</keyword>
<sequence>MASSDSEIRARIVATLATLKGKRGAPFSFITSGDRPAFGAAAGTEDSVQVETQQPQSSEQHASGTPSLKLSWLLRPLRVGPRAHDGRETTPMVKMPSYLASMTLGQTITDPIEDGILTRPASEALFQHFMLNMNAKWEYVLDPHLDTHDDVRRRSRLLFATVLFCSSKFANYIDGSLSFKTDPFLQSRLCSLARNLAIKTFAEGDRSIETMQAFYLLVCWKDADDDVSYLHSGYAFRILHDLDLDQSDGDRRQAARTRRTWLALFRQDKQQSLFFMRRATLSLGDEDPPFVGYLDTWLKMPHALPLDFVACCSADMRRIQSKLRVMVQKASSIMLPCLLELMDSELNRWRSTWQNHLEGEGRLHPNDDPSLDPRLLHPGKSHLTTLMGLWEHSVKLNVASAILRQGLMTSVTSSLRSSGRPLPSSIGLGLPEIEGVLSPDTPGLNSSVEGALGTLRHLLAFPVEDLRRAPDSTLLLGPNAALFLCLLLCLPCNGILGPSFQRTAIGLIRDIARHISQAIQSPQDTVALHSAYLDSLVNLLDPATPQWPQNSHEMMGPLSNFDLPHAQMDTNDLHVDETALEAAQVLAGGMGSLNCQVDDSDALFNLANEPEQMLHMQSLANLLDTSFFSAMEPMSVDLDGESES</sequence>
<gene>
    <name evidence="1" type="ORF">NM208_g8496</name>
</gene>
<name>A0ACC1S5A6_9HYPO</name>
<comment type="caution">
    <text evidence="1">The sequence shown here is derived from an EMBL/GenBank/DDBJ whole genome shotgun (WGS) entry which is preliminary data.</text>
</comment>